<dbReference type="Pfam" id="PF00394">
    <property type="entry name" value="Cu-oxidase"/>
    <property type="match status" value="1"/>
</dbReference>
<evidence type="ECO:0000313" key="12">
    <source>
        <dbReference type="EMBL" id="KLU82876.1"/>
    </source>
</evidence>
<dbReference type="EC" id="1.10.3.2" evidence="4"/>
<evidence type="ECO:0000256" key="6">
    <source>
        <dbReference type="ARBA" id="ARBA00023002"/>
    </source>
</evidence>
<dbReference type="PANTHER" id="PTHR11709">
    <property type="entry name" value="MULTI-COPPER OXIDASE"/>
    <property type="match status" value="1"/>
</dbReference>
<dbReference type="InterPro" id="IPR011706">
    <property type="entry name" value="Cu-oxidase_C"/>
</dbReference>
<dbReference type="SUPFAM" id="SSF49503">
    <property type="entry name" value="Cupredoxins"/>
    <property type="match status" value="2"/>
</dbReference>
<dbReference type="PROSITE" id="PS00079">
    <property type="entry name" value="MULTICOPPER_OXIDASE1"/>
    <property type="match status" value="1"/>
</dbReference>
<dbReference type="InterPro" id="IPR045087">
    <property type="entry name" value="Cu-oxidase_fam"/>
</dbReference>
<keyword evidence="7" id="KW-0325">Glycoprotein</keyword>
<evidence type="ECO:0000256" key="3">
    <source>
        <dbReference type="ARBA" id="ARBA00010609"/>
    </source>
</evidence>
<dbReference type="Pfam" id="PF07731">
    <property type="entry name" value="Cu-oxidase_2"/>
    <property type="match status" value="1"/>
</dbReference>
<dbReference type="InterPro" id="IPR008972">
    <property type="entry name" value="Cupredoxin"/>
</dbReference>
<keyword evidence="8" id="KW-0439">Lignin degradation</keyword>
<evidence type="ECO:0000259" key="11">
    <source>
        <dbReference type="Pfam" id="PF07731"/>
    </source>
</evidence>
<proteinExistence type="inferred from homology"/>
<dbReference type="EMBL" id="GL876967">
    <property type="protein sequence ID" value="KLU82876.1"/>
    <property type="molecule type" value="Genomic_DNA"/>
</dbReference>
<reference evidence="12" key="2">
    <citation type="submission" date="2011-03" db="EMBL/GenBank/DDBJ databases">
        <title>Annotation of Magnaporthe poae ATCC 64411.</title>
        <authorList>
            <person name="Ma L.-J."/>
            <person name="Dead R."/>
            <person name="Young S.K."/>
            <person name="Zeng Q."/>
            <person name="Gargeya S."/>
            <person name="Fitzgerald M."/>
            <person name="Haas B."/>
            <person name="Abouelleil A."/>
            <person name="Alvarado L."/>
            <person name="Arachchi H.M."/>
            <person name="Berlin A."/>
            <person name="Brown A."/>
            <person name="Chapman S.B."/>
            <person name="Chen Z."/>
            <person name="Dunbar C."/>
            <person name="Freedman E."/>
            <person name="Gearin G."/>
            <person name="Gellesch M."/>
            <person name="Goldberg J."/>
            <person name="Griggs A."/>
            <person name="Gujja S."/>
            <person name="Heiman D."/>
            <person name="Howarth C."/>
            <person name="Larson L."/>
            <person name="Lui A."/>
            <person name="MacDonald P.J.P."/>
            <person name="Mehta T."/>
            <person name="Montmayeur A."/>
            <person name="Murphy C."/>
            <person name="Neiman D."/>
            <person name="Pearson M."/>
            <person name="Priest M."/>
            <person name="Roberts A."/>
            <person name="Saif S."/>
            <person name="Shea T."/>
            <person name="Shenoy N."/>
            <person name="Sisk P."/>
            <person name="Stolte C."/>
            <person name="Sykes S."/>
            <person name="Yandava C."/>
            <person name="Wortman J."/>
            <person name="Nusbaum C."/>
            <person name="Birren B."/>
        </authorList>
    </citation>
    <scope>NUCLEOTIDE SEQUENCE</scope>
    <source>
        <strain evidence="12">ATCC 64411</strain>
    </source>
</reference>
<dbReference type="PROSITE" id="PS00080">
    <property type="entry name" value="MULTICOPPER_OXIDASE2"/>
    <property type="match status" value="1"/>
</dbReference>
<evidence type="ECO:0000256" key="4">
    <source>
        <dbReference type="ARBA" id="ARBA00012297"/>
    </source>
</evidence>
<dbReference type="Gene3D" id="2.60.40.420">
    <property type="entry name" value="Cupredoxins - blue copper proteins"/>
    <property type="match status" value="2"/>
</dbReference>
<protein>
    <recommendedName>
        <fullName evidence="4">laccase</fullName>
        <ecNumber evidence="4">1.10.3.2</ecNumber>
    </recommendedName>
</protein>
<comment type="catalytic activity">
    <reaction evidence="1">
        <text>4 hydroquinone + O2 = 4 benzosemiquinone + 2 H2O</text>
        <dbReference type="Rhea" id="RHEA:11276"/>
        <dbReference type="ChEBI" id="CHEBI:15377"/>
        <dbReference type="ChEBI" id="CHEBI:15379"/>
        <dbReference type="ChEBI" id="CHEBI:17594"/>
        <dbReference type="ChEBI" id="CHEBI:17977"/>
        <dbReference type="EC" id="1.10.3.2"/>
    </reaction>
</comment>
<evidence type="ECO:0000256" key="8">
    <source>
        <dbReference type="ARBA" id="ARBA00023185"/>
    </source>
</evidence>
<feature type="non-terminal residue" evidence="12">
    <location>
        <position position="1"/>
    </location>
</feature>
<evidence type="ECO:0000256" key="2">
    <source>
        <dbReference type="ARBA" id="ARBA00001935"/>
    </source>
</evidence>
<comment type="similarity">
    <text evidence="3">Belongs to the multicopper oxidase family.</text>
</comment>
<dbReference type="InterPro" id="IPR002355">
    <property type="entry name" value="Cu_oxidase_Cu_BS"/>
</dbReference>
<name>A0A0H2TMU8_MAGP6</name>
<accession>A0A0H2TMU8</accession>
<feature type="region of interest" description="Disordered" evidence="9">
    <location>
        <begin position="75"/>
        <end position="98"/>
    </location>
</feature>
<dbReference type="InterPro" id="IPR033138">
    <property type="entry name" value="Cu_oxidase_CS"/>
</dbReference>
<dbReference type="AlphaFoldDB" id="A0A0H2TMU8"/>
<reference evidence="12" key="1">
    <citation type="submission" date="2010-05" db="EMBL/GenBank/DDBJ databases">
        <title>The Genome Sequence of Magnaporthe poae strain ATCC 64411.</title>
        <authorList>
            <consortium name="The Broad Institute Genome Sequencing Platform"/>
            <consortium name="Broad Institute Genome Sequencing Center for Infectious Disease"/>
            <person name="Ma L.-J."/>
            <person name="Dead R."/>
            <person name="Young S."/>
            <person name="Zeng Q."/>
            <person name="Koehrsen M."/>
            <person name="Alvarado L."/>
            <person name="Berlin A."/>
            <person name="Chapman S.B."/>
            <person name="Chen Z."/>
            <person name="Freedman E."/>
            <person name="Gellesch M."/>
            <person name="Goldberg J."/>
            <person name="Griggs A."/>
            <person name="Gujja S."/>
            <person name="Heilman E.R."/>
            <person name="Heiman D."/>
            <person name="Hepburn T."/>
            <person name="Howarth C."/>
            <person name="Jen D."/>
            <person name="Larson L."/>
            <person name="Mehta T."/>
            <person name="Neiman D."/>
            <person name="Pearson M."/>
            <person name="Roberts A."/>
            <person name="Saif S."/>
            <person name="Shea T."/>
            <person name="Shenoy N."/>
            <person name="Sisk P."/>
            <person name="Stolte C."/>
            <person name="Sykes S."/>
            <person name="Walk T."/>
            <person name="White J."/>
            <person name="Yandava C."/>
            <person name="Haas B."/>
            <person name="Nusbaum C."/>
            <person name="Birren B."/>
        </authorList>
    </citation>
    <scope>NUCLEOTIDE SEQUENCE</scope>
    <source>
        <strain evidence="12">ATCC 64411</strain>
    </source>
</reference>
<dbReference type="GO" id="GO:0052716">
    <property type="term" value="F:hydroquinone:oxygen oxidoreductase activity"/>
    <property type="evidence" value="ECO:0007669"/>
    <property type="project" value="UniProtKB-EC"/>
</dbReference>
<keyword evidence="6" id="KW-0560">Oxidoreductase</keyword>
<dbReference type="PANTHER" id="PTHR11709:SF87">
    <property type="entry name" value="LACCASE"/>
    <property type="match status" value="1"/>
</dbReference>
<evidence type="ECO:0000256" key="9">
    <source>
        <dbReference type="SAM" id="MobiDB-lite"/>
    </source>
</evidence>
<dbReference type="CDD" id="cd13901">
    <property type="entry name" value="CuRO_3_MaLCC_like"/>
    <property type="match status" value="1"/>
</dbReference>
<dbReference type="OrthoDB" id="10255118at2759"/>
<evidence type="ECO:0000256" key="5">
    <source>
        <dbReference type="ARBA" id="ARBA00022723"/>
    </source>
</evidence>
<gene>
    <name evidence="12" type="ORF">MAPG_01944</name>
</gene>
<dbReference type="VEuPathDB" id="FungiDB:MAPG_01944"/>
<comment type="cofactor">
    <cofactor evidence="2">
        <name>Cu cation</name>
        <dbReference type="ChEBI" id="CHEBI:23378"/>
    </cofactor>
</comment>
<sequence>SLTVVAADYVPVAPRSVSSLFVGVGQRYDVLIRADQAPGDYFLNVTFPRSTHCGSSKNPSPAAVFSYVAGQPGSQEAAAEASPAPKPTPATPQHAEAADAHCTDLRDLAPIVQRQVPLERFEPGKQRSSSLNLELKVDEKAARVFWTVNKSAINVSWSEPTLSRIKAGGVERLGTSANVVKIPTADSWSFWIVQNTSPVPHPMHLHGHDLVLVGQSEPPTDQGSRPRAYDDAKDRGTLRPDNPTRRDTTMLPALGWIVLAFETNNPGAWLFHCHLAWHVSQGLSVQYLERPGEVAGAMDLGSTQKNCEAWRAFYPQRAAARQQDSGI</sequence>
<dbReference type="GO" id="GO:0046274">
    <property type="term" value="P:lignin catabolic process"/>
    <property type="evidence" value="ECO:0007669"/>
    <property type="project" value="UniProtKB-KW"/>
</dbReference>
<feature type="compositionally biased region" description="Basic and acidic residues" evidence="9">
    <location>
        <begin position="227"/>
        <end position="246"/>
    </location>
</feature>
<evidence type="ECO:0000256" key="1">
    <source>
        <dbReference type="ARBA" id="ARBA00000349"/>
    </source>
</evidence>
<organism evidence="12">
    <name type="scientific">Magnaporthiopsis poae (strain ATCC 64411 / 73-15)</name>
    <name type="common">Kentucky bluegrass fungus</name>
    <name type="synonym">Magnaporthe poae</name>
    <dbReference type="NCBI Taxonomy" id="644358"/>
    <lineage>
        <taxon>Eukaryota</taxon>
        <taxon>Fungi</taxon>
        <taxon>Dikarya</taxon>
        <taxon>Ascomycota</taxon>
        <taxon>Pezizomycotina</taxon>
        <taxon>Sordariomycetes</taxon>
        <taxon>Sordariomycetidae</taxon>
        <taxon>Magnaporthales</taxon>
        <taxon>Magnaporthaceae</taxon>
        <taxon>Magnaporthiopsis</taxon>
    </lineage>
</organism>
<dbReference type="InterPro" id="IPR001117">
    <property type="entry name" value="Cu-oxidase_2nd"/>
</dbReference>
<evidence type="ECO:0000256" key="7">
    <source>
        <dbReference type="ARBA" id="ARBA00023180"/>
    </source>
</evidence>
<keyword evidence="5" id="KW-0479">Metal-binding</keyword>
<evidence type="ECO:0000259" key="10">
    <source>
        <dbReference type="Pfam" id="PF00394"/>
    </source>
</evidence>
<dbReference type="GO" id="GO:0005507">
    <property type="term" value="F:copper ion binding"/>
    <property type="evidence" value="ECO:0007669"/>
    <property type="project" value="InterPro"/>
</dbReference>
<feature type="region of interest" description="Disordered" evidence="9">
    <location>
        <begin position="213"/>
        <end position="246"/>
    </location>
</feature>
<feature type="domain" description="Plastocyanin-like" evidence="10">
    <location>
        <begin position="1"/>
        <end position="68"/>
    </location>
</feature>
<feature type="domain" description="Plastocyanin-like" evidence="11">
    <location>
        <begin position="156"/>
        <end position="292"/>
    </location>
</feature>